<dbReference type="InterPro" id="IPR023368">
    <property type="entry name" value="UPF0066_cons_site"/>
</dbReference>
<dbReference type="InterPro" id="IPR053194">
    <property type="entry name" value="tRNA_methyltr_O"/>
</dbReference>
<gene>
    <name evidence="4" type="ORF">SAMN03080601_02386</name>
</gene>
<keyword evidence="5" id="KW-1185">Reference proteome</keyword>
<evidence type="ECO:0000313" key="5">
    <source>
        <dbReference type="Proteomes" id="UP000191055"/>
    </source>
</evidence>
<feature type="domain" description="TsaA-like" evidence="3">
    <location>
        <begin position="5"/>
        <end position="131"/>
    </location>
</feature>
<evidence type="ECO:0000259" key="3">
    <source>
        <dbReference type="PROSITE" id="PS51668"/>
    </source>
</evidence>
<protein>
    <submittedName>
        <fullName evidence="4">Formylmethanofuran dehydrogenase subunit E</fullName>
    </submittedName>
</protein>
<dbReference type="InterPro" id="IPR036413">
    <property type="entry name" value="YaeB-like_sf"/>
</dbReference>
<name>A0A1T5HKL1_9BACT</name>
<sequence length="368" mass="40981">MKIQFQPIGYVKNQIIDPKDGFPLKKEKSVLEILPEFSDGLQNLNELPAVDVVFNFHLSESYKLITPIYTGEIKGVFASRSPHRPNGIGVTTVKLHSVEGNQLTVSGLDAMNGTPILDIKPTDYSFYENSKSENEIRVERLKSNPRAEIIMDIKSENLEKLLIGAAQIHGHYCPGLAMGVIAAVKAMNLMKSQSDGMEDLLAITETNNCFADGIQYITGCSFGNNALIFRDIGKNAFTLTTRNGKGIRVCARNESRQIINQKSPEFSSLFQQVVIEQNHDENIKREFRKAASKASFATLTIPFDDIFNIEDKETNIPPYAPIMESIVCDNCKENTMKSRTVEENNEKLCLDCSSTSQYVLDGHGIKST</sequence>
<dbReference type="InterPro" id="IPR036414">
    <property type="entry name" value="YaeB_N_sf"/>
</dbReference>
<dbReference type="Gene3D" id="3.30.1330.130">
    <property type="match status" value="1"/>
</dbReference>
<evidence type="ECO:0000313" key="4">
    <source>
        <dbReference type="EMBL" id="SKC21213.1"/>
    </source>
</evidence>
<dbReference type="PROSITE" id="PS01318">
    <property type="entry name" value="TSAA_1"/>
    <property type="match status" value="1"/>
</dbReference>
<dbReference type="PANTHER" id="PTHR39418">
    <property type="entry name" value="DEHYDROGENASE-RELATED"/>
    <property type="match status" value="1"/>
</dbReference>
<proteinExistence type="inferred from homology"/>
<dbReference type="Proteomes" id="UP000191055">
    <property type="component" value="Unassembled WGS sequence"/>
</dbReference>
<accession>A0A1T5HKL1</accession>
<dbReference type="SUPFAM" id="SSF143555">
    <property type="entry name" value="FwdE-like"/>
    <property type="match status" value="1"/>
</dbReference>
<dbReference type="CDD" id="cd09281">
    <property type="entry name" value="UPF0066"/>
    <property type="match status" value="1"/>
</dbReference>
<dbReference type="OrthoDB" id="9804309at2"/>
<dbReference type="AlphaFoldDB" id="A0A1T5HKL1"/>
<dbReference type="Pfam" id="PF01980">
    <property type="entry name" value="TrmO_N"/>
    <property type="match status" value="1"/>
</dbReference>
<dbReference type="RefSeq" id="WP_079558100.1">
    <property type="nucleotide sequence ID" value="NZ_CP021904.1"/>
</dbReference>
<reference evidence="4 5" key="1">
    <citation type="submission" date="2017-02" db="EMBL/GenBank/DDBJ databases">
        <authorList>
            <person name="Peterson S.W."/>
        </authorList>
    </citation>
    <scope>NUCLEOTIDE SEQUENCE [LARGE SCALE GENOMIC DNA]</scope>
    <source>
        <strain evidence="4 5">DSM 24412</strain>
    </source>
</reference>
<dbReference type="SUPFAM" id="SSF118196">
    <property type="entry name" value="YaeB-like"/>
    <property type="match status" value="1"/>
</dbReference>
<evidence type="ECO:0000256" key="2">
    <source>
        <dbReference type="ARBA" id="ARBA00033753"/>
    </source>
</evidence>
<dbReference type="Pfam" id="PF02663">
    <property type="entry name" value="FmdE"/>
    <property type="match status" value="1"/>
</dbReference>
<dbReference type="PANTHER" id="PTHR39418:SF1">
    <property type="entry name" value="DEHYDROGENASE"/>
    <property type="match status" value="1"/>
</dbReference>
<evidence type="ECO:0000256" key="1">
    <source>
        <dbReference type="ARBA" id="ARBA00022691"/>
    </source>
</evidence>
<dbReference type="PROSITE" id="PS51668">
    <property type="entry name" value="TSAA_2"/>
    <property type="match status" value="1"/>
</dbReference>
<keyword evidence="1" id="KW-0949">S-adenosyl-L-methionine</keyword>
<comment type="similarity">
    <text evidence="2">Belongs to the tRNA methyltransferase O family.</text>
</comment>
<organism evidence="4 5">
    <name type="scientific">Alkalitalea saponilacus</name>
    <dbReference type="NCBI Taxonomy" id="889453"/>
    <lineage>
        <taxon>Bacteria</taxon>
        <taxon>Pseudomonadati</taxon>
        <taxon>Bacteroidota</taxon>
        <taxon>Bacteroidia</taxon>
        <taxon>Marinilabiliales</taxon>
        <taxon>Marinilabiliaceae</taxon>
        <taxon>Alkalitalea</taxon>
    </lineage>
</organism>
<dbReference type="InterPro" id="IPR003814">
    <property type="entry name" value="FmdEsu_dom"/>
</dbReference>
<dbReference type="InterPro" id="IPR023370">
    <property type="entry name" value="TrmO-like_N"/>
</dbReference>
<dbReference type="STRING" id="889453.SAMN03080601_02386"/>
<dbReference type="Gene3D" id="2.40.30.70">
    <property type="entry name" value="YaeB-like"/>
    <property type="match status" value="1"/>
</dbReference>
<dbReference type="NCBIfam" id="TIGR00104">
    <property type="entry name" value="tRNA_TsaA"/>
    <property type="match status" value="1"/>
</dbReference>
<dbReference type="EMBL" id="FUYV01000014">
    <property type="protein sequence ID" value="SKC21213.1"/>
    <property type="molecule type" value="Genomic_DNA"/>
</dbReference>